<proteinExistence type="predicted"/>
<dbReference type="AlphaFoldDB" id="A0A1G8F076"/>
<accession>A0A1G8F076</accession>
<keyword evidence="3" id="KW-1185">Reference proteome</keyword>
<feature type="compositionally biased region" description="Low complexity" evidence="1">
    <location>
        <begin position="1"/>
        <end position="25"/>
    </location>
</feature>
<dbReference type="Proteomes" id="UP000198822">
    <property type="component" value="Chromosome I"/>
</dbReference>
<reference evidence="3" key="1">
    <citation type="submission" date="2016-10" db="EMBL/GenBank/DDBJ databases">
        <authorList>
            <person name="Varghese N."/>
            <person name="Submissions S."/>
        </authorList>
    </citation>
    <scope>NUCLEOTIDE SEQUENCE [LARGE SCALE GENOMIC DNA]</scope>
    <source>
        <strain evidence="3">DSM 22002</strain>
    </source>
</reference>
<dbReference type="STRING" id="399736.SAMN04489720_2267"/>
<feature type="region of interest" description="Disordered" evidence="1">
    <location>
        <begin position="1"/>
        <end position="36"/>
    </location>
</feature>
<evidence type="ECO:0000256" key="1">
    <source>
        <dbReference type="SAM" id="MobiDB-lite"/>
    </source>
</evidence>
<organism evidence="2 3">
    <name type="scientific">Agrococcus jejuensis</name>
    <dbReference type="NCBI Taxonomy" id="399736"/>
    <lineage>
        <taxon>Bacteria</taxon>
        <taxon>Bacillati</taxon>
        <taxon>Actinomycetota</taxon>
        <taxon>Actinomycetes</taxon>
        <taxon>Micrococcales</taxon>
        <taxon>Microbacteriaceae</taxon>
        <taxon>Agrococcus</taxon>
    </lineage>
</organism>
<feature type="region of interest" description="Disordered" evidence="1">
    <location>
        <begin position="108"/>
        <end position="143"/>
    </location>
</feature>
<evidence type="ECO:0000313" key="3">
    <source>
        <dbReference type="Proteomes" id="UP000198822"/>
    </source>
</evidence>
<gene>
    <name evidence="2" type="ORF">SAMN04489720_2267</name>
</gene>
<evidence type="ECO:0000313" key="2">
    <source>
        <dbReference type="EMBL" id="SDH75533.1"/>
    </source>
</evidence>
<dbReference type="EMBL" id="LT629695">
    <property type="protein sequence ID" value="SDH75533.1"/>
    <property type="molecule type" value="Genomic_DNA"/>
</dbReference>
<dbReference type="OrthoDB" id="3544256at2"/>
<dbReference type="RefSeq" id="WP_092505086.1">
    <property type="nucleotide sequence ID" value="NZ_LT629695.1"/>
</dbReference>
<name>A0A1G8F076_9MICO</name>
<protein>
    <submittedName>
        <fullName evidence="2">Uncharacterized protein</fullName>
    </submittedName>
</protein>
<sequence>MTDATTPTEPTADPAAPVEQQPEPAGAGREAARYRTQLRETEAKHDALATRLEAMQRAEVERLASSEIRLGSSLWASGKQLADLLDEHGNVDADLVQAAAIDARDTLGLEPKPWDGIIPNQGKTPDNAPRMTSWADALDPHGD</sequence>